<gene>
    <name evidence="2" type="ORF">H8S34_10365</name>
</gene>
<protein>
    <recommendedName>
        <fullName evidence="4">Zinc ribbon domain-containing protein</fullName>
    </recommendedName>
</protein>
<evidence type="ECO:0008006" key="4">
    <source>
        <dbReference type="Google" id="ProtNLM"/>
    </source>
</evidence>
<keyword evidence="3" id="KW-1185">Reference proteome</keyword>
<dbReference type="Proteomes" id="UP000660021">
    <property type="component" value="Unassembled WGS sequence"/>
</dbReference>
<feature type="coiled-coil region" evidence="1">
    <location>
        <begin position="40"/>
        <end position="103"/>
    </location>
</feature>
<dbReference type="RefSeq" id="WP_101691515.1">
    <property type="nucleotide sequence ID" value="NZ_JACOPR010000006.1"/>
</dbReference>
<reference evidence="2 3" key="1">
    <citation type="submission" date="2020-08" db="EMBL/GenBank/DDBJ databases">
        <title>Genome public.</title>
        <authorList>
            <person name="Liu C."/>
            <person name="Sun Q."/>
        </authorList>
    </citation>
    <scope>NUCLEOTIDE SEQUENCE [LARGE SCALE GENOMIC DNA]</scope>
    <source>
        <strain evidence="2 3">New-38</strain>
    </source>
</reference>
<sequence length="130" mass="14510">MDERMQEFLDRTKAAAATMGTAAQAAACYAGKKTGEALGAAKLNMKALELERECKGLLRDIGEKVYESLQTGEDHSDFLEERMEELEKRYAQIEHLREQAAALRDVKVCPACEKHCGLQDRYCKHCGAVL</sequence>
<evidence type="ECO:0000313" key="3">
    <source>
        <dbReference type="Proteomes" id="UP000660021"/>
    </source>
</evidence>
<evidence type="ECO:0000313" key="2">
    <source>
        <dbReference type="EMBL" id="MBC5731231.1"/>
    </source>
</evidence>
<comment type="caution">
    <text evidence="2">The sequence shown here is derived from an EMBL/GenBank/DDBJ whole genome shotgun (WGS) entry which is preliminary data.</text>
</comment>
<dbReference type="EMBL" id="JACOPR010000006">
    <property type="protein sequence ID" value="MBC5731231.1"/>
    <property type="molecule type" value="Genomic_DNA"/>
</dbReference>
<organism evidence="2 3">
    <name type="scientific">Pseudoflavonifractor hominis</name>
    <dbReference type="NCBI Taxonomy" id="2763059"/>
    <lineage>
        <taxon>Bacteria</taxon>
        <taxon>Bacillati</taxon>
        <taxon>Bacillota</taxon>
        <taxon>Clostridia</taxon>
        <taxon>Eubacteriales</taxon>
        <taxon>Oscillospiraceae</taxon>
        <taxon>Pseudoflavonifractor</taxon>
    </lineage>
</organism>
<keyword evidence="1" id="KW-0175">Coiled coil</keyword>
<proteinExistence type="predicted"/>
<accession>A0ABR7HUX0</accession>
<evidence type="ECO:0000256" key="1">
    <source>
        <dbReference type="SAM" id="Coils"/>
    </source>
</evidence>
<name>A0ABR7HUX0_9FIRM</name>